<reference evidence="1 2" key="1">
    <citation type="submission" date="2018-11" db="EMBL/GenBank/DDBJ databases">
        <authorList>
            <consortium name="Pathogen Informatics"/>
        </authorList>
    </citation>
    <scope>NUCLEOTIDE SEQUENCE [LARGE SCALE GENOMIC DNA]</scope>
</reference>
<keyword evidence="2" id="KW-1185">Reference proteome</keyword>
<dbReference type="Proteomes" id="UP000050761">
    <property type="component" value="Unassembled WGS sequence"/>
</dbReference>
<dbReference type="AlphaFoldDB" id="A0A183F2X2"/>
<accession>A0A183F2X2</accession>
<proteinExistence type="predicted"/>
<dbReference type="EMBL" id="UZAH01000368">
    <property type="protein sequence ID" value="VDO18892.1"/>
    <property type="molecule type" value="Genomic_DNA"/>
</dbReference>
<evidence type="ECO:0000313" key="1">
    <source>
        <dbReference type="EMBL" id="VDO18892.1"/>
    </source>
</evidence>
<sequence length="54" mass="6138">MRLEEKESDLRASMTSTDAKKLSVSKQEKAIMHEFEAHVKGELVGFAFSFDFCP</sequence>
<dbReference type="WBParaSite" id="HPBE_0000050901-mRNA-1">
    <property type="protein sequence ID" value="HPBE_0000050901-mRNA-1"/>
    <property type="gene ID" value="HPBE_0000050901"/>
</dbReference>
<evidence type="ECO:0000313" key="2">
    <source>
        <dbReference type="Proteomes" id="UP000050761"/>
    </source>
</evidence>
<reference evidence="3" key="2">
    <citation type="submission" date="2019-09" db="UniProtKB">
        <authorList>
            <consortium name="WormBaseParasite"/>
        </authorList>
    </citation>
    <scope>IDENTIFICATION</scope>
</reference>
<gene>
    <name evidence="1" type="ORF">HPBE_LOCUS510</name>
</gene>
<name>A0A183F2X2_HELPZ</name>
<organism evidence="2 3">
    <name type="scientific">Heligmosomoides polygyrus</name>
    <name type="common">Parasitic roundworm</name>
    <dbReference type="NCBI Taxonomy" id="6339"/>
    <lineage>
        <taxon>Eukaryota</taxon>
        <taxon>Metazoa</taxon>
        <taxon>Ecdysozoa</taxon>
        <taxon>Nematoda</taxon>
        <taxon>Chromadorea</taxon>
        <taxon>Rhabditida</taxon>
        <taxon>Rhabditina</taxon>
        <taxon>Rhabditomorpha</taxon>
        <taxon>Strongyloidea</taxon>
        <taxon>Heligmosomidae</taxon>
        <taxon>Heligmosomoides</taxon>
    </lineage>
</organism>
<evidence type="ECO:0000313" key="3">
    <source>
        <dbReference type="WBParaSite" id="HPBE_0000050901-mRNA-1"/>
    </source>
</evidence>
<accession>A0A3P7WN47</accession>
<protein>
    <submittedName>
        <fullName evidence="1 3">Uncharacterized protein</fullName>
    </submittedName>
</protein>